<dbReference type="AlphaFoldDB" id="A0A0F9KA58"/>
<organism evidence="1">
    <name type="scientific">marine sediment metagenome</name>
    <dbReference type="NCBI Taxonomy" id="412755"/>
    <lineage>
        <taxon>unclassified sequences</taxon>
        <taxon>metagenomes</taxon>
        <taxon>ecological metagenomes</taxon>
    </lineage>
</organism>
<reference evidence="1" key="1">
    <citation type="journal article" date="2015" name="Nature">
        <title>Complex archaea that bridge the gap between prokaryotes and eukaryotes.</title>
        <authorList>
            <person name="Spang A."/>
            <person name="Saw J.H."/>
            <person name="Jorgensen S.L."/>
            <person name="Zaremba-Niedzwiedzka K."/>
            <person name="Martijn J."/>
            <person name="Lind A.E."/>
            <person name="van Eijk R."/>
            <person name="Schleper C."/>
            <person name="Guy L."/>
            <person name="Ettema T.J."/>
        </authorList>
    </citation>
    <scope>NUCLEOTIDE SEQUENCE</scope>
</reference>
<sequence>MPNEKTIALFIRLALVLLAIARDWAATLGQTNSEIAEAVRAKADKAIKEGEEFLASLPS</sequence>
<accession>A0A0F9KA58</accession>
<comment type="caution">
    <text evidence="1">The sequence shown here is derived from an EMBL/GenBank/DDBJ whole genome shotgun (WGS) entry which is preliminary data.</text>
</comment>
<dbReference type="EMBL" id="LAZR01009620">
    <property type="protein sequence ID" value="KKM71516.1"/>
    <property type="molecule type" value="Genomic_DNA"/>
</dbReference>
<gene>
    <name evidence="1" type="ORF">LCGC14_1429810</name>
</gene>
<name>A0A0F9KA58_9ZZZZ</name>
<protein>
    <submittedName>
        <fullName evidence="1">Uncharacterized protein</fullName>
    </submittedName>
</protein>
<proteinExistence type="predicted"/>
<evidence type="ECO:0000313" key="1">
    <source>
        <dbReference type="EMBL" id="KKM71516.1"/>
    </source>
</evidence>